<dbReference type="CDD" id="cd04590">
    <property type="entry name" value="CBS_pair_CorC_HlyC_assoc"/>
    <property type="match status" value="1"/>
</dbReference>
<dbReference type="PROSITE" id="PS51371">
    <property type="entry name" value="CBS"/>
    <property type="match status" value="2"/>
</dbReference>
<gene>
    <name evidence="14" type="ORF">QWZ10_05100</name>
</gene>
<dbReference type="SUPFAM" id="SSF56176">
    <property type="entry name" value="FAD-binding/transporter-associated domain-like"/>
    <property type="match status" value="1"/>
</dbReference>
<dbReference type="RefSeq" id="WP_377684417.1">
    <property type="nucleotide sequence ID" value="NZ_JBHMDZ010000005.1"/>
</dbReference>
<reference evidence="15" key="1">
    <citation type="journal article" date="2019" name="Int. J. Syst. Evol. Microbiol.">
        <title>The Global Catalogue of Microorganisms (GCM) 10K type strain sequencing project: providing services to taxonomists for standard genome sequencing and annotation.</title>
        <authorList>
            <consortium name="The Broad Institute Genomics Platform"/>
            <consortium name="The Broad Institute Genome Sequencing Center for Infectious Disease"/>
            <person name="Wu L."/>
            <person name="Ma J."/>
        </authorList>
    </citation>
    <scope>NUCLEOTIDE SEQUENCE [LARGE SCALE GENOMIC DNA]</scope>
    <source>
        <strain evidence="15">CECT 8482</strain>
    </source>
</reference>
<protein>
    <submittedName>
        <fullName evidence="14">CNNM domain-containing protein</fullName>
    </submittedName>
</protein>
<dbReference type="PANTHER" id="PTHR22777">
    <property type="entry name" value="HEMOLYSIN-RELATED"/>
    <property type="match status" value="1"/>
</dbReference>
<dbReference type="InterPro" id="IPR044751">
    <property type="entry name" value="Ion_transp-like_CBS"/>
</dbReference>
<dbReference type="PROSITE" id="PS51846">
    <property type="entry name" value="CNNM"/>
    <property type="match status" value="1"/>
</dbReference>
<sequence>MSGSDAALGAVTGAGPAIWFELAVIAALLLVSAFLAAAETAFHLCSKAGLKALSDRAEPNASLALSLAEERDPLGAVLLILGGLVKILAVIFATALFVERYGRAGPVISALVMTLVILALVELVPRGLARHAPEAVARRLAPAVGPLYRTFGPAVSLARGLLDRAFSLRGTSAAATDASYSAQDEIAGALALGRSAGTLEKEDRDRLMGALDLGDRWVEEIMLHRSKIEMVDADLPANEILDLVLASAHSRLPLYRGERENIVGVLHVKDLLRAVNRRVHNGGTLADVDVMAVAKLPYFIPETGTLDEQLREFLKRRRHFALVVDEYGSLRGLLTLEDIIEEIVGEIADEYDVEQNPTLRPNISGEYLVDGAMTIRDLNRALDWHLPDEEANTVAGLVIHMAQSIPMPGQVFSFEGFRFEVLGRRENRITRLRIKPIPAPPR</sequence>
<dbReference type="Proteomes" id="UP001243846">
    <property type="component" value="Unassembled WGS sequence"/>
</dbReference>
<feature type="domain" description="CBS" evidence="12">
    <location>
        <begin position="291"/>
        <end position="350"/>
    </location>
</feature>
<feature type="transmembrane region" description="Helical" evidence="11">
    <location>
        <begin position="17"/>
        <end position="38"/>
    </location>
</feature>
<evidence type="ECO:0000259" key="13">
    <source>
        <dbReference type="PROSITE" id="PS51846"/>
    </source>
</evidence>
<keyword evidence="4 10" id="KW-0812">Transmembrane</keyword>
<keyword evidence="15" id="KW-1185">Reference proteome</keyword>
<dbReference type="InterPro" id="IPR000644">
    <property type="entry name" value="CBS_dom"/>
</dbReference>
<feature type="domain" description="CNNM transmembrane" evidence="13">
    <location>
        <begin position="14"/>
        <end position="203"/>
    </location>
</feature>
<dbReference type="PANTHER" id="PTHR22777:SF32">
    <property type="entry name" value="UPF0053 INNER MEMBRANE PROTEIN YFJD"/>
    <property type="match status" value="1"/>
</dbReference>
<feature type="transmembrane region" description="Helical" evidence="11">
    <location>
        <begin position="76"/>
        <end position="98"/>
    </location>
</feature>
<evidence type="ECO:0000256" key="7">
    <source>
        <dbReference type="ARBA" id="ARBA00023122"/>
    </source>
</evidence>
<keyword evidence="8 10" id="KW-0472">Membrane</keyword>
<proteinExistence type="inferred from homology"/>
<evidence type="ECO:0000313" key="15">
    <source>
        <dbReference type="Proteomes" id="UP001243846"/>
    </source>
</evidence>
<keyword evidence="5" id="KW-0677">Repeat</keyword>
<name>A0ABT8D4B6_9RHOB</name>
<evidence type="ECO:0000256" key="10">
    <source>
        <dbReference type="PROSITE-ProRule" id="PRU01193"/>
    </source>
</evidence>
<evidence type="ECO:0000256" key="8">
    <source>
        <dbReference type="ARBA" id="ARBA00023136"/>
    </source>
</evidence>
<dbReference type="SUPFAM" id="SSF54631">
    <property type="entry name" value="CBS-domain pair"/>
    <property type="match status" value="1"/>
</dbReference>
<organism evidence="14 15">
    <name type="scientific">Paracoccus cavernae</name>
    <dbReference type="NCBI Taxonomy" id="1571207"/>
    <lineage>
        <taxon>Bacteria</taxon>
        <taxon>Pseudomonadati</taxon>
        <taxon>Pseudomonadota</taxon>
        <taxon>Alphaproteobacteria</taxon>
        <taxon>Rhodobacterales</taxon>
        <taxon>Paracoccaceae</taxon>
        <taxon>Paracoccus</taxon>
    </lineage>
</organism>
<dbReference type="Pfam" id="PF03471">
    <property type="entry name" value="CorC_HlyC"/>
    <property type="match status" value="1"/>
</dbReference>
<evidence type="ECO:0000259" key="12">
    <source>
        <dbReference type="PROSITE" id="PS51371"/>
    </source>
</evidence>
<dbReference type="EMBL" id="JAUFRC010000001">
    <property type="protein sequence ID" value="MDN3711360.1"/>
    <property type="molecule type" value="Genomic_DNA"/>
</dbReference>
<dbReference type="Pfam" id="PF01595">
    <property type="entry name" value="CNNM"/>
    <property type="match status" value="1"/>
</dbReference>
<evidence type="ECO:0000256" key="1">
    <source>
        <dbReference type="ARBA" id="ARBA00004651"/>
    </source>
</evidence>
<dbReference type="Gene3D" id="3.30.465.10">
    <property type="match status" value="1"/>
</dbReference>
<dbReference type="Pfam" id="PF00571">
    <property type="entry name" value="CBS"/>
    <property type="match status" value="2"/>
</dbReference>
<dbReference type="InterPro" id="IPR036318">
    <property type="entry name" value="FAD-bd_PCMH-like_sf"/>
</dbReference>
<evidence type="ECO:0000256" key="9">
    <source>
        <dbReference type="PROSITE-ProRule" id="PRU00703"/>
    </source>
</evidence>
<dbReference type="Gene3D" id="3.10.580.10">
    <property type="entry name" value="CBS-domain"/>
    <property type="match status" value="1"/>
</dbReference>
<evidence type="ECO:0000256" key="4">
    <source>
        <dbReference type="ARBA" id="ARBA00022692"/>
    </source>
</evidence>
<dbReference type="InterPro" id="IPR046342">
    <property type="entry name" value="CBS_dom_sf"/>
</dbReference>
<keyword evidence="3" id="KW-1003">Cell membrane</keyword>
<accession>A0ABT8D4B6</accession>
<feature type="domain" description="CBS" evidence="12">
    <location>
        <begin position="222"/>
        <end position="282"/>
    </location>
</feature>
<dbReference type="InterPro" id="IPR002550">
    <property type="entry name" value="CNNM"/>
</dbReference>
<keyword evidence="7 9" id="KW-0129">CBS domain</keyword>
<evidence type="ECO:0000313" key="14">
    <source>
        <dbReference type="EMBL" id="MDN3711360.1"/>
    </source>
</evidence>
<comment type="similarity">
    <text evidence="2">Belongs to the UPF0053 family. Hemolysin C subfamily.</text>
</comment>
<evidence type="ECO:0000256" key="3">
    <source>
        <dbReference type="ARBA" id="ARBA00022475"/>
    </source>
</evidence>
<dbReference type="InterPro" id="IPR005170">
    <property type="entry name" value="Transptr-assoc_dom"/>
</dbReference>
<comment type="caution">
    <text evidence="14">The sequence shown here is derived from an EMBL/GenBank/DDBJ whole genome shotgun (WGS) entry which is preliminary data.</text>
</comment>
<dbReference type="SMART" id="SM01091">
    <property type="entry name" value="CorC_HlyC"/>
    <property type="match status" value="1"/>
</dbReference>
<evidence type="ECO:0000256" key="11">
    <source>
        <dbReference type="SAM" id="Phobius"/>
    </source>
</evidence>
<evidence type="ECO:0000256" key="6">
    <source>
        <dbReference type="ARBA" id="ARBA00022989"/>
    </source>
</evidence>
<keyword evidence="6 10" id="KW-1133">Transmembrane helix</keyword>
<evidence type="ECO:0000256" key="5">
    <source>
        <dbReference type="ARBA" id="ARBA00022737"/>
    </source>
</evidence>
<evidence type="ECO:0000256" key="2">
    <source>
        <dbReference type="ARBA" id="ARBA00006446"/>
    </source>
</evidence>
<comment type="subcellular location">
    <subcellularLocation>
        <location evidence="1">Cell membrane</location>
        <topology evidence="1">Multi-pass membrane protein</topology>
    </subcellularLocation>
</comment>
<dbReference type="InterPro" id="IPR016169">
    <property type="entry name" value="FAD-bd_PCMH_sub2"/>
</dbReference>
<feature type="transmembrane region" description="Helical" evidence="11">
    <location>
        <begin position="104"/>
        <end position="124"/>
    </location>
</feature>